<reference evidence="2 3" key="1">
    <citation type="journal article" date="2009" name="Genome Res.">
        <title>Comparative genomics of protoploid Saccharomycetaceae.</title>
        <authorList>
            <consortium name="The Genolevures Consortium"/>
            <person name="Souciet J.-L."/>
            <person name="Dujon B."/>
            <person name="Gaillardin C."/>
            <person name="Johnston M."/>
            <person name="Baret P.V."/>
            <person name="Cliften P."/>
            <person name="Sherman D.J."/>
            <person name="Weissenbach J."/>
            <person name="Westhof E."/>
            <person name="Wincker P."/>
            <person name="Jubin C."/>
            <person name="Poulain J."/>
            <person name="Barbe V."/>
            <person name="Segurens B."/>
            <person name="Artiguenave F."/>
            <person name="Anthouard V."/>
            <person name="Vacherie B."/>
            <person name="Val M.-E."/>
            <person name="Fulton R.S."/>
            <person name="Minx P."/>
            <person name="Wilson R."/>
            <person name="Durrens P."/>
            <person name="Jean G."/>
            <person name="Marck C."/>
            <person name="Martin T."/>
            <person name="Nikolski M."/>
            <person name="Rolland T."/>
            <person name="Seret M.-L."/>
            <person name="Casaregola S."/>
            <person name="Despons L."/>
            <person name="Fairhead C."/>
            <person name="Fischer G."/>
            <person name="Lafontaine I."/>
            <person name="Leh V."/>
            <person name="Lemaire M."/>
            <person name="de Montigny J."/>
            <person name="Neuveglise C."/>
            <person name="Thierry A."/>
            <person name="Blanc-Lenfle I."/>
            <person name="Bleykasten C."/>
            <person name="Diffels J."/>
            <person name="Fritsch E."/>
            <person name="Frangeul L."/>
            <person name="Goeffon A."/>
            <person name="Jauniaux N."/>
            <person name="Kachouri-Lafond R."/>
            <person name="Payen C."/>
            <person name="Potier S."/>
            <person name="Pribylova L."/>
            <person name="Ozanne C."/>
            <person name="Richard G.-F."/>
            <person name="Sacerdot C."/>
            <person name="Straub M.-L."/>
            <person name="Talla E."/>
        </authorList>
    </citation>
    <scope>NUCLEOTIDE SEQUENCE [LARGE SCALE GENOMIC DNA]</scope>
    <source>
        <strain evidence="2 3">ATCC 2623 / CBS 732 / BCRC 21506 / NBRC 1130 / NCYC 568 / NRRL Y-229</strain>
    </source>
</reference>
<feature type="region of interest" description="Disordered" evidence="1">
    <location>
        <begin position="1133"/>
        <end position="1159"/>
    </location>
</feature>
<proteinExistence type="predicted"/>
<feature type="compositionally biased region" description="Basic and acidic residues" evidence="1">
    <location>
        <begin position="455"/>
        <end position="475"/>
    </location>
</feature>
<feature type="compositionally biased region" description="Polar residues" evidence="1">
    <location>
        <begin position="318"/>
        <end position="328"/>
    </location>
</feature>
<feature type="compositionally biased region" description="Acidic residues" evidence="1">
    <location>
        <begin position="355"/>
        <end position="373"/>
    </location>
</feature>
<dbReference type="EMBL" id="CU928181">
    <property type="protein sequence ID" value="CAR31041.1"/>
    <property type="molecule type" value="Genomic_DNA"/>
</dbReference>
<feature type="region of interest" description="Disordered" evidence="1">
    <location>
        <begin position="312"/>
        <end position="420"/>
    </location>
</feature>
<protein>
    <submittedName>
        <fullName evidence="2">ZYRO0E08514p</fullName>
    </submittedName>
</protein>
<feature type="compositionally biased region" description="Basic and acidic residues" evidence="1">
    <location>
        <begin position="689"/>
        <end position="710"/>
    </location>
</feature>
<feature type="region of interest" description="Disordered" evidence="1">
    <location>
        <begin position="1"/>
        <end position="29"/>
    </location>
</feature>
<dbReference type="FunCoup" id="C5E4T0">
    <property type="interactions" value="116"/>
</dbReference>
<feature type="compositionally biased region" description="Basic and acidic residues" evidence="1">
    <location>
        <begin position="1082"/>
        <end position="1095"/>
    </location>
</feature>
<dbReference type="KEGG" id="zro:ZYRO0E08514g"/>
<dbReference type="InParanoid" id="C5E4T0"/>
<feature type="region of interest" description="Disordered" evidence="1">
    <location>
        <begin position="450"/>
        <end position="508"/>
    </location>
</feature>
<dbReference type="Proteomes" id="UP000008536">
    <property type="component" value="Chromosome E"/>
</dbReference>
<feature type="compositionally biased region" description="Polar residues" evidence="1">
    <location>
        <begin position="803"/>
        <end position="837"/>
    </location>
</feature>
<feature type="compositionally biased region" description="Basic residues" evidence="1">
    <location>
        <begin position="1190"/>
        <end position="1201"/>
    </location>
</feature>
<feature type="region of interest" description="Disordered" evidence="1">
    <location>
        <begin position="1187"/>
        <end position="1251"/>
    </location>
</feature>
<feature type="compositionally biased region" description="Polar residues" evidence="1">
    <location>
        <begin position="1148"/>
        <end position="1159"/>
    </location>
</feature>
<name>C5E4T0_ZYGRC</name>
<dbReference type="AlphaFoldDB" id="C5E4T0"/>
<dbReference type="HOGENOM" id="CLU_007020_0_0_1"/>
<evidence type="ECO:0000313" key="2">
    <source>
        <dbReference type="EMBL" id="CAR31041.1"/>
    </source>
</evidence>
<evidence type="ECO:0000313" key="3">
    <source>
        <dbReference type="Proteomes" id="UP000008536"/>
    </source>
</evidence>
<evidence type="ECO:0000256" key="1">
    <source>
        <dbReference type="SAM" id="MobiDB-lite"/>
    </source>
</evidence>
<accession>C5E4T0</accession>
<gene>
    <name evidence="2" type="ordered locus">ZYRO0E08514g</name>
</gene>
<feature type="compositionally biased region" description="Polar residues" evidence="1">
    <location>
        <begin position="945"/>
        <end position="963"/>
    </location>
</feature>
<feature type="compositionally biased region" description="Polar residues" evidence="1">
    <location>
        <begin position="711"/>
        <end position="721"/>
    </location>
</feature>
<feature type="region of interest" description="Disordered" evidence="1">
    <location>
        <begin position="945"/>
        <end position="977"/>
    </location>
</feature>
<feature type="compositionally biased region" description="Basic and acidic residues" evidence="1">
    <location>
        <begin position="588"/>
        <end position="604"/>
    </location>
</feature>
<feature type="region of interest" description="Disordered" evidence="1">
    <location>
        <begin position="1074"/>
        <end position="1114"/>
    </location>
</feature>
<keyword evidence="3" id="KW-1185">Reference proteome</keyword>
<feature type="region of interest" description="Disordered" evidence="1">
    <location>
        <begin position="588"/>
        <end position="725"/>
    </location>
</feature>
<organism evidence="2 3">
    <name type="scientific">Zygosaccharomyces rouxii (strain ATCC 2623 / CBS 732 / NBRC 1130 / NCYC 568 / NRRL Y-229)</name>
    <dbReference type="NCBI Taxonomy" id="559307"/>
    <lineage>
        <taxon>Eukaryota</taxon>
        <taxon>Fungi</taxon>
        <taxon>Dikarya</taxon>
        <taxon>Ascomycota</taxon>
        <taxon>Saccharomycotina</taxon>
        <taxon>Saccharomycetes</taxon>
        <taxon>Saccharomycetales</taxon>
        <taxon>Saccharomycetaceae</taxon>
        <taxon>Zygosaccharomyces</taxon>
    </lineage>
</organism>
<feature type="compositionally biased region" description="Basic and acidic residues" evidence="1">
    <location>
        <begin position="1136"/>
        <end position="1146"/>
    </location>
</feature>
<feature type="region of interest" description="Disordered" evidence="1">
    <location>
        <begin position="240"/>
        <end position="278"/>
    </location>
</feature>
<sequence>MVDGQDTLQGVHPILRNPDLPNPTASPTLMSPRSQVRFSVPDTSFMNEAQVSVSESPSKIVFPKGSEEDSVYETANEEIGDEFRNLGKEGHFMDMHSRVMIDVPEEIWDFHTRRLIKHRRSRSTGDQSIYNGNANGNLEMSRSLQSIIVDTLDSMGKFKEKYRAENSNSEDSSGISQVSPLNLRRETNYDLYLTPYSPLNNYDVPIPLEISLPPYLSPKNKERKRSSLIFDGKHYSPFNMDSFESSAEEDVEDRDRLNESSHMSADAEEEGSISADSIPSAVHDISFDVSSLHDVDEELGIDQDANVNLKVQRKNLKRQSPSKSSPLTRKSHTKSASRNLNDQQVPDLPPTQEPEVADEPPLDQEGIEEEEKNEQEALAPVLSKKSLDILETPSKQIYIPDFDSDPTPATSTAGSLKFFDTLDDREEGHEEAFTTNPNREVDILDMTFKFPPLPPKEDESHEEKDTSNPNREAHNLDMAFKFPPSPPKEDADFLRVDNSPVDPQFESRRSKLMQQKVLTPGGRRHMHSRSRSMHNVQDMFAATSTPPTAAPAAITTTTNNNNNTETPSGSPLRQNYAVQEGAALFEMDKQKEQIPPRESPRGFAEDEYGLPTTPTPFARFNGDLPVTPSSTGRNRSELAMTPTPFSRRRRGKPVTPTSFEEQVHEVDMTPESEPYVEHEEESDPSSVYEEVHALKEQPSHEQPEPTRNQEDFVSQDQSSYNKTDESLKIISEKNLNYDHFDFSDEVEREVALSTPVKQKELSPPPVSPVNPMTSFQSFTRPVIPPENEYENIVSMPPEHNKINYNLLSPGRSLSNNGSESSKNSQFSKNTNQSSRTSYPAEREMINPLVENLKKSDVPYSFPYPFDPVLNNAMKLQRHSMPAFDIYNGSAPSFRQLNEEISFQDNDRYKQGLHQQQPDIPADKSAQRVYSRPKSVIGPGAYVEDQVSSNVGPRSEVPSCNQRKGQMHHRSRSLEQSTYPRALNDYHGESYHEPKDHLLSQNTMRPRSFHAPRRSIQSFMADDLYGPDDYRMFEDYQNVNQHAQEDDSERPADVVSYPHRLAPSADFRDVLETLDNMSPSTQRSKEFSSREPDHYTLPETPVRSKRNAATDEGYRTEYEVRDGKLVEVLVLDDDSDESIHNQSEKDSPLSPSKVSQYSSPNRNHEELLKMCEDTATHAKKVILQLVDDKKTKKAGGKKKKLSRPPPPVTTKEVEQVARLTPRQNNHRRSSSIGQERYLRNLHRAMKSKPYPQ</sequence>
<feature type="region of interest" description="Disordered" evidence="1">
    <location>
        <begin position="803"/>
        <end position="840"/>
    </location>
</feature>